<evidence type="ECO:0000313" key="4">
    <source>
        <dbReference type="Proteomes" id="UP000635726"/>
    </source>
</evidence>
<gene>
    <name evidence="3" type="ORF">GCM10008939_34990</name>
</gene>
<feature type="transmembrane region" description="Helical" evidence="1">
    <location>
        <begin position="16"/>
        <end position="35"/>
    </location>
</feature>
<dbReference type="Gene3D" id="3.90.420.10">
    <property type="entry name" value="Oxidoreductase, molybdopterin-binding domain"/>
    <property type="match status" value="1"/>
</dbReference>
<accession>A0A917PQC3</accession>
<dbReference type="EMBL" id="BMOE01000019">
    <property type="protein sequence ID" value="GGJ87945.1"/>
    <property type="molecule type" value="Genomic_DNA"/>
</dbReference>
<dbReference type="Pfam" id="PF00174">
    <property type="entry name" value="Oxidored_molyb"/>
    <property type="match status" value="1"/>
</dbReference>
<dbReference type="SUPFAM" id="SSF56524">
    <property type="entry name" value="Oxidoreductase molybdopterin-binding domain"/>
    <property type="match status" value="1"/>
</dbReference>
<proteinExistence type="predicted"/>
<sequence>MFPDNHGPTTRRSRPLPLLIAAAVAASAIGGALWWKGQTPATPEFQYLHGQLTAPPPATGEETAFEITGPSGTQRFTMAQLRAMPAVRYTATQPQLKRTFEYTGVPLRDLADRAGLNGQDLRIIADDDFASTVPKGMYMPYPTMLAYEEDGHEISTAHKGPLMVVLPNGDHPELKQIYAQWVWFSRSMKTAP</sequence>
<keyword evidence="1" id="KW-0472">Membrane</keyword>
<name>A0A917PQC3_9DEIO</name>
<comment type="caution">
    <text evidence="3">The sequence shown here is derived from an EMBL/GenBank/DDBJ whole genome shotgun (WGS) entry which is preliminary data.</text>
</comment>
<evidence type="ECO:0000256" key="1">
    <source>
        <dbReference type="SAM" id="Phobius"/>
    </source>
</evidence>
<evidence type="ECO:0000313" key="3">
    <source>
        <dbReference type="EMBL" id="GGJ87945.1"/>
    </source>
</evidence>
<keyword evidence="4" id="KW-1185">Reference proteome</keyword>
<protein>
    <recommendedName>
        <fullName evidence="2">Oxidoreductase molybdopterin-binding domain-containing protein</fullName>
    </recommendedName>
</protein>
<dbReference type="InterPro" id="IPR000572">
    <property type="entry name" value="OxRdtase_Mopterin-bd_dom"/>
</dbReference>
<reference evidence="3" key="2">
    <citation type="submission" date="2020-09" db="EMBL/GenBank/DDBJ databases">
        <authorList>
            <person name="Sun Q."/>
            <person name="Ohkuma M."/>
        </authorList>
    </citation>
    <scope>NUCLEOTIDE SEQUENCE</scope>
    <source>
        <strain evidence="3">JCM 14371</strain>
    </source>
</reference>
<reference evidence="3" key="1">
    <citation type="journal article" date="2014" name="Int. J. Syst. Evol. Microbiol.">
        <title>Complete genome sequence of Corynebacterium casei LMG S-19264T (=DSM 44701T), isolated from a smear-ripened cheese.</title>
        <authorList>
            <consortium name="US DOE Joint Genome Institute (JGI-PGF)"/>
            <person name="Walter F."/>
            <person name="Albersmeier A."/>
            <person name="Kalinowski J."/>
            <person name="Ruckert C."/>
        </authorList>
    </citation>
    <scope>NUCLEOTIDE SEQUENCE</scope>
    <source>
        <strain evidence="3">JCM 14371</strain>
    </source>
</reference>
<keyword evidence="1" id="KW-0812">Transmembrane</keyword>
<dbReference type="InterPro" id="IPR036374">
    <property type="entry name" value="OxRdtase_Mopterin-bd_sf"/>
</dbReference>
<dbReference type="Proteomes" id="UP000635726">
    <property type="component" value="Unassembled WGS sequence"/>
</dbReference>
<feature type="domain" description="Oxidoreductase molybdopterin-binding" evidence="2">
    <location>
        <begin position="80"/>
        <end position="167"/>
    </location>
</feature>
<evidence type="ECO:0000259" key="2">
    <source>
        <dbReference type="Pfam" id="PF00174"/>
    </source>
</evidence>
<dbReference type="AlphaFoldDB" id="A0A917PQC3"/>
<organism evidence="3 4">
    <name type="scientific">Deinococcus aquiradiocola</name>
    <dbReference type="NCBI Taxonomy" id="393059"/>
    <lineage>
        <taxon>Bacteria</taxon>
        <taxon>Thermotogati</taxon>
        <taxon>Deinococcota</taxon>
        <taxon>Deinococci</taxon>
        <taxon>Deinococcales</taxon>
        <taxon>Deinococcaceae</taxon>
        <taxon>Deinococcus</taxon>
    </lineage>
</organism>
<keyword evidence="1" id="KW-1133">Transmembrane helix</keyword>